<feature type="transmembrane region" description="Helical" evidence="1">
    <location>
        <begin position="119"/>
        <end position="135"/>
    </location>
</feature>
<keyword evidence="1" id="KW-0812">Transmembrane</keyword>
<name>A0A2W5E0U4_9BURK</name>
<evidence type="ECO:0000256" key="1">
    <source>
        <dbReference type="SAM" id="Phobius"/>
    </source>
</evidence>
<feature type="transmembrane region" description="Helical" evidence="1">
    <location>
        <begin position="71"/>
        <end position="88"/>
    </location>
</feature>
<feature type="transmembrane region" description="Helical" evidence="1">
    <location>
        <begin position="173"/>
        <end position="192"/>
    </location>
</feature>
<dbReference type="Proteomes" id="UP000249633">
    <property type="component" value="Unassembled WGS sequence"/>
</dbReference>
<dbReference type="PIRSF" id="PIRSF016919">
    <property type="entry name" value="HupE_UreJ"/>
    <property type="match status" value="1"/>
</dbReference>
<keyword evidence="2" id="KW-0732">Signal</keyword>
<proteinExistence type="predicted"/>
<evidence type="ECO:0000256" key="2">
    <source>
        <dbReference type="SAM" id="SignalP"/>
    </source>
</evidence>
<sequence length="194" mass="19308">MRNKSSRLLLPLLTLLAAAPAMAHTDGTAHSHLASFWAGAVHPWTGPDHLAAMLAVGVWSALALKAPWRAPLAFAASLLAGAVLAMSTGWALPAVEAGITVSLAVLGLLVALRTAMPPAAGAATAAILAFSHGAAHGQELAGAAALAGMVGSTLVLHGLGLAMGWQLRAAPQVLRVLLGGSVALLALIRITGAA</sequence>
<organism evidence="3 4">
    <name type="scientific">Roseateles depolymerans</name>
    <dbReference type="NCBI Taxonomy" id="76731"/>
    <lineage>
        <taxon>Bacteria</taxon>
        <taxon>Pseudomonadati</taxon>
        <taxon>Pseudomonadota</taxon>
        <taxon>Betaproteobacteria</taxon>
        <taxon>Burkholderiales</taxon>
        <taxon>Sphaerotilaceae</taxon>
        <taxon>Roseateles</taxon>
    </lineage>
</organism>
<evidence type="ECO:0000313" key="3">
    <source>
        <dbReference type="EMBL" id="PZP34620.1"/>
    </source>
</evidence>
<dbReference type="InterPro" id="IPR007038">
    <property type="entry name" value="HupE_UreJ"/>
</dbReference>
<gene>
    <name evidence="3" type="ORF">DI603_06630</name>
</gene>
<dbReference type="Pfam" id="PF04955">
    <property type="entry name" value="HupE_UreJ"/>
    <property type="match status" value="1"/>
</dbReference>
<feature type="transmembrane region" description="Helical" evidence="1">
    <location>
        <begin position="141"/>
        <end position="161"/>
    </location>
</feature>
<comment type="caution">
    <text evidence="3">The sequence shown here is derived from an EMBL/GenBank/DDBJ whole genome shotgun (WGS) entry which is preliminary data.</text>
</comment>
<dbReference type="EMBL" id="QFOD01000004">
    <property type="protein sequence ID" value="PZP34620.1"/>
    <property type="molecule type" value="Genomic_DNA"/>
</dbReference>
<dbReference type="AlphaFoldDB" id="A0A2W5E0U4"/>
<feature type="signal peptide" evidence="2">
    <location>
        <begin position="1"/>
        <end position="23"/>
    </location>
</feature>
<protein>
    <submittedName>
        <fullName evidence="3">Urease accessory protein UreJ</fullName>
    </submittedName>
</protein>
<accession>A0A2W5E0U4</accession>
<reference evidence="3 4" key="1">
    <citation type="submission" date="2017-08" db="EMBL/GenBank/DDBJ databases">
        <title>Infants hospitalized years apart are colonized by the same room-sourced microbial strains.</title>
        <authorList>
            <person name="Brooks B."/>
            <person name="Olm M.R."/>
            <person name="Firek B.A."/>
            <person name="Baker R."/>
            <person name="Thomas B.C."/>
            <person name="Morowitz M.J."/>
            <person name="Banfield J.F."/>
        </authorList>
    </citation>
    <scope>NUCLEOTIDE SEQUENCE [LARGE SCALE GENOMIC DNA]</scope>
    <source>
        <strain evidence="3">S2_012_000_R2_81</strain>
    </source>
</reference>
<keyword evidence="1" id="KW-0472">Membrane</keyword>
<keyword evidence="1" id="KW-1133">Transmembrane helix</keyword>
<feature type="chain" id="PRO_5016077679" evidence="2">
    <location>
        <begin position="24"/>
        <end position="194"/>
    </location>
</feature>
<evidence type="ECO:0000313" key="4">
    <source>
        <dbReference type="Proteomes" id="UP000249633"/>
    </source>
</evidence>